<accession>A0ABM5R3B9</accession>
<keyword evidence="2" id="KW-1185">Reference proteome</keyword>
<protein>
    <submittedName>
        <fullName evidence="1">Uncharacterized protein</fullName>
    </submittedName>
</protein>
<gene>
    <name evidence="1" type="ORF">SLIV_19495</name>
</gene>
<organism evidence="1 2">
    <name type="scientific">Streptomyces lividans TK24</name>
    <dbReference type="NCBI Taxonomy" id="457428"/>
    <lineage>
        <taxon>Bacteria</taxon>
        <taxon>Bacillati</taxon>
        <taxon>Actinomycetota</taxon>
        <taxon>Actinomycetes</taxon>
        <taxon>Kitasatosporales</taxon>
        <taxon>Streptomycetaceae</taxon>
        <taxon>Streptomyces</taxon>
    </lineage>
</organism>
<evidence type="ECO:0000313" key="1">
    <source>
        <dbReference type="EMBL" id="AIJ14847.2"/>
    </source>
</evidence>
<proteinExistence type="predicted"/>
<evidence type="ECO:0000313" key="2">
    <source>
        <dbReference type="Proteomes" id="UP000028682"/>
    </source>
</evidence>
<name>A0ABM5R3B9_STRLI</name>
<dbReference type="EMBL" id="CP009124">
    <property type="protein sequence ID" value="AIJ14847.2"/>
    <property type="molecule type" value="Genomic_DNA"/>
</dbReference>
<sequence>MGSGPVRDACRMFEVIPWRSHVRANDRRGDRTVPDGALESDGPEAALLGVLRIATPWALGAPGTNGESDGVASANSGFRFAVAGVEWMEFRATERRV</sequence>
<dbReference type="Proteomes" id="UP000028682">
    <property type="component" value="Chromosome"/>
</dbReference>
<reference evidence="2" key="1">
    <citation type="submission" date="2014-08" db="EMBL/GenBank/DDBJ databases">
        <title>Complete genome sequence of Streptomyces lividans TK24.</title>
        <authorList>
            <consortium name="StrepSynth"/>
            <person name="Ruckert C."/>
            <person name="Fridjonson O.H."/>
            <person name="Lambert C."/>
            <person name="van Wezel G.P."/>
            <person name="Bernaerts K."/>
            <person name="Anne J."/>
            <person name="Economou A."/>
            <person name="Kalinowski J."/>
        </authorList>
    </citation>
    <scope>NUCLEOTIDE SEQUENCE [LARGE SCALE GENOMIC DNA]</scope>
    <source>
        <strain evidence="2">TK24</strain>
    </source>
</reference>